<comment type="caution">
    <text evidence="1">The sequence shown here is derived from an EMBL/GenBank/DDBJ whole genome shotgun (WGS) entry which is preliminary data.</text>
</comment>
<dbReference type="OrthoDB" id="6419848at2"/>
<reference evidence="1 2" key="1">
    <citation type="submission" date="2018-03" db="EMBL/GenBank/DDBJ databases">
        <title>Whole genome sequencing of Histamine producing bacteria.</title>
        <authorList>
            <person name="Butler K."/>
        </authorList>
    </citation>
    <scope>NUCLEOTIDE SEQUENCE [LARGE SCALE GENOMIC DNA]</scope>
    <source>
        <strain evidence="1 2">BS2</strain>
    </source>
</reference>
<dbReference type="Proteomes" id="UP000240254">
    <property type="component" value="Unassembled WGS sequence"/>
</dbReference>
<dbReference type="EMBL" id="PYMK01000042">
    <property type="protein sequence ID" value="PSU21968.1"/>
    <property type="molecule type" value="Genomic_DNA"/>
</dbReference>
<organism evidence="1 2">
    <name type="scientific">Photobacterium aquimaris</name>
    <dbReference type="NCBI Taxonomy" id="512643"/>
    <lineage>
        <taxon>Bacteria</taxon>
        <taxon>Pseudomonadati</taxon>
        <taxon>Pseudomonadota</taxon>
        <taxon>Gammaproteobacteria</taxon>
        <taxon>Vibrionales</taxon>
        <taxon>Vibrionaceae</taxon>
        <taxon>Photobacterium</taxon>
    </lineage>
</organism>
<dbReference type="RefSeq" id="WP_107204644.1">
    <property type="nucleotide sequence ID" value="NZ_PYMK01000042.1"/>
</dbReference>
<protein>
    <submittedName>
        <fullName evidence="1">Uncharacterized protein</fullName>
    </submittedName>
</protein>
<dbReference type="AlphaFoldDB" id="A0A2T3IEF0"/>
<sequence>MHNKKKANETTTSVRKDMRIDKELLAKIEEVRGDVPFAAWVKRAIKMRLEGLETKSAESVPTTISADKKIKKKAKAPAKTTTVRTANELRAEKTKQLLFSAISSLSRTKKSEIINARYPKNECRKAIGEIVSKDSIAKYWNEIEIALGD</sequence>
<evidence type="ECO:0000313" key="1">
    <source>
        <dbReference type="EMBL" id="PSU21968.1"/>
    </source>
</evidence>
<evidence type="ECO:0000313" key="2">
    <source>
        <dbReference type="Proteomes" id="UP000240254"/>
    </source>
</evidence>
<accession>A0A2T3IEF0</accession>
<name>A0A2T3IEF0_9GAMM</name>
<proteinExistence type="predicted"/>
<gene>
    <name evidence="1" type="ORF">CTM88_20575</name>
</gene>